<keyword evidence="2" id="KW-1185">Reference proteome</keyword>
<accession>T0R8F5</accession>
<dbReference type="RefSeq" id="XP_008618223.1">
    <property type="nucleotide sequence ID" value="XM_008620001.1"/>
</dbReference>
<dbReference type="GeneID" id="19954627"/>
<proteinExistence type="predicted"/>
<organism evidence="1 2">
    <name type="scientific">Saprolegnia diclina (strain VS20)</name>
    <dbReference type="NCBI Taxonomy" id="1156394"/>
    <lineage>
        <taxon>Eukaryota</taxon>
        <taxon>Sar</taxon>
        <taxon>Stramenopiles</taxon>
        <taxon>Oomycota</taxon>
        <taxon>Saprolegniomycetes</taxon>
        <taxon>Saprolegniales</taxon>
        <taxon>Saprolegniaceae</taxon>
        <taxon>Saprolegnia</taxon>
    </lineage>
</organism>
<dbReference type="Proteomes" id="UP000030762">
    <property type="component" value="Unassembled WGS sequence"/>
</dbReference>
<dbReference type="InParanoid" id="T0R8F5"/>
<dbReference type="OrthoDB" id="77168at2759"/>
<dbReference type="AlphaFoldDB" id="T0R8F5"/>
<dbReference type="VEuPathDB" id="FungiDB:SDRG_13900"/>
<dbReference type="EMBL" id="JH767195">
    <property type="protein sequence ID" value="EQC28353.1"/>
    <property type="molecule type" value="Genomic_DNA"/>
</dbReference>
<dbReference type="OMA" id="RDAHENI"/>
<sequence length="319" mass="36597">MMDEADAAALKRRVNRDKKRAFRHKVQQQLDFLRRRVSDLEADLSARLAPTALPWAEVARALRDDVTEGEAAQRVLMQQLARQQHLALLMARWVDASVPPSLSAPPSFTPISLYKDPEARQLGLDWVTKQLYVHRYAVIDGLRLPIENVMSFDVNLRGDDVVFRLVQRRILPNTTVAIVANAYHRLYERNSFQFGLSGRHVLDNALPGTIYSRDAHENIVYRSFSTAAEFVHVSQTIHDDHVYPTCAKTSTSRTKTAWILVQALDDGRVLETKLFLNARPRMDDDLKTRCWDEIHARANLYLSHFNRDLAVAMISKKRE</sequence>
<evidence type="ECO:0000313" key="2">
    <source>
        <dbReference type="Proteomes" id="UP000030762"/>
    </source>
</evidence>
<protein>
    <submittedName>
        <fullName evidence="1">Uncharacterized protein</fullName>
    </submittedName>
</protein>
<name>T0R8F5_SAPDV</name>
<reference evidence="1 2" key="1">
    <citation type="submission" date="2012-04" db="EMBL/GenBank/DDBJ databases">
        <title>The Genome Sequence of Saprolegnia declina VS20.</title>
        <authorList>
            <consortium name="The Broad Institute Genome Sequencing Platform"/>
            <person name="Russ C."/>
            <person name="Nusbaum C."/>
            <person name="Tyler B."/>
            <person name="van West P."/>
            <person name="Dieguez-Uribeondo J."/>
            <person name="de Bruijn I."/>
            <person name="Tripathy S."/>
            <person name="Jiang R."/>
            <person name="Young S.K."/>
            <person name="Zeng Q."/>
            <person name="Gargeya S."/>
            <person name="Fitzgerald M."/>
            <person name="Haas B."/>
            <person name="Abouelleil A."/>
            <person name="Alvarado L."/>
            <person name="Arachchi H.M."/>
            <person name="Berlin A."/>
            <person name="Chapman S.B."/>
            <person name="Goldberg J."/>
            <person name="Griggs A."/>
            <person name="Gujja S."/>
            <person name="Hansen M."/>
            <person name="Howarth C."/>
            <person name="Imamovic A."/>
            <person name="Larimer J."/>
            <person name="McCowen C."/>
            <person name="Montmayeur A."/>
            <person name="Murphy C."/>
            <person name="Neiman D."/>
            <person name="Pearson M."/>
            <person name="Priest M."/>
            <person name="Roberts A."/>
            <person name="Saif S."/>
            <person name="Shea T."/>
            <person name="Sisk P."/>
            <person name="Sykes S."/>
            <person name="Wortman J."/>
            <person name="Nusbaum C."/>
            <person name="Birren B."/>
        </authorList>
    </citation>
    <scope>NUCLEOTIDE SEQUENCE [LARGE SCALE GENOMIC DNA]</scope>
    <source>
        <strain evidence="1 2">VS20</strain>
    </source>
</reference>
<evidence type="ECO:0000313" key="1">
    <source>
        <dbReference type="EMBL" id="EQC28353.1"/>
    </source>
</evidence>
<gene>
    <name evidence="1" type="ORF">SDRG_13900</name>
</gene>